<gene>
    <name evidence="1" type="ORF">TCM_045921</name>
</gene>
<evidence type="ECO:0008006" key="3">
    <source>
        <dbReference type="Google" id="ProtNLM"/>
    </source>
</evidence>
<organism evidence="1 2">
    <name type="scientific">Theobroma cacao</name>
    <name type="common">Cacao</name>
    <name type="synonym">Cocoa</name>
    <dbReference type="NCBI Taxonomy" id="3641"/>
    <lineage>
        <taxon>Eukaryota</taxon>
        <taxon>Viridiplantae</taxon>
        <taxon>Streptophyta</taxon>
        <taxon>Embryophyta</taxon>
        <taxon>Tracheophyta</taxon>
        <taxon>Spermatophyta</taxon>
        <taxon>Magnoliopsida</taxon>
        <taxon>eudicotyledons</taxon>
        <taxon>Gunneridae</taxon>
        <taxon>Pentapetalae</taxon>
        <taxon>rosids</taxon>
        <taxon>malvids</taxon>
        <taxon>Malvales</taxon>
        <taxon>Malvaceae</taxon>
        <taxon>Byttnerioideae</taxon>
        <taxon>Theobroma</taxon>
    </lineage>
</organism>
<dbReference type="EMBL" id="KE133048">
    <property type="protein sequence ID" value="EOY20346.1"/>
    <property type="molecule type" value="Genomic_DNA"/>
</dbReference>
<dbReference type="AlphaFoldDB" id="S1S3T8"/>
<proteinExistence type="predicted"/>
<evidence type="ECO:0000313" key="1">
    <source>
        <dbReference type="EMBL" id="EOY20346.1"/>
    </source>
</evidence>
<dbReference type="InParanoid" id="S1S3T8"/>
<evidence type="ECO:0000313" key="2">
    <source>
        <dbReference type="Proteomes" id="UP000026915"/>
    </source>
</evidence>
<name>S1S3T8_THECC</name>
<reference evidence="1 2" key="1">
    <citation type="journal article" date="2013" name="Genome Biol.">
        <title>The genome sequence of the most widely cultivated cacao type and its use to identify candidate genes regulating pod color.</title>
        <authorList>
            <person name="Motamayor J.C."/>
            <person name="Mockaitis K."/>
            <person name="Schmutz J."/>
            <person name="Haiminen N."/>
            <person name="Iii D.L."/>
            <person name="Cornejo O."/>
            <person name="Findley S.D."/>
            <person name="Zheng P."/>
            <person name="Utro F."/>
            <person name="Royaert S."/>
            <person name="Saski C."/>
            <person name="Jenkins J."/>
            <person name="Podicheti R."/>
            <person name="Zhao M."/>
            <person name="Scheffler B.E."/>
            <person name="Stack J.C."/>
            <person name="Feltus F.A."/>
            <person name="Mustiga G.M."/>
            <person name="Amores F."/>
            <person name="Phillips W."/>
            <person name="Marelli J.P."/>
            <person name="May G.D."/>
            <person name="Shapiro H."/>
            <person name="Ma J."/>
            <person name="Bustamante C.D."/>
            <person name="Schnell R.J."/>
            <person name="Main D."/>
            <person name="Gilbert D."/>
            <person name="Parida L."/>
            <person name="Kuhn D.N."/>
        </authorList>
    </citation>
    <scope>NUCLEOTIDE SEQUENCE [LARGE SCALE GENOMIC DNA]</scope>
    <source>
        <strain evidence="2">cv. Matina 1-6</strain>
    </source>
</reference>
<dbReference type="Gramene" id="EOY20346">
    <property type="protein sequence ID" value="EOY20346"/>
    <property type="gene ID" value="TCM_045921"/>
</dbReference>
<dbReference type="Proteomes" id="UP000026915">
    <property type="component" value="Unassembled WGS sequence"/>
</dbReference>
<keyword evidence="2" id="KW-1185">Reference proteome</keyword>
<accession>S1S3T8</accession>
<protein>
    <recommendedName>
        <fullName evidence="3">RNase H type-1 domain-containing protein</fullName>
    </recommendedName>
</protein>
<sequence length="94" mass="10422">MFCCSKSRKQRWRRYAASYGQVSVSRPWVEENVSWTLPSRCKLNFDVALIEENGVTRATAGFIVRDINGKLVLAGAANLGAIKGATEAELRAFL</sequence>
<dbReference type="HOGENOM" id="CLU_2390456_0_0_1"/>